<gene>
    <name evidence="2" type="ORF">NDU88_003027</name>
</gene>
<sequence>MGPSQHHQRVPAESQRPRLQPISPGLDAEAGRSPLATPPPAPRCYCAPKPPAPPSTQREIQVKAIWAVQQSPMSAPRAHPGCQCSSSSARGAHGPTKPTGLAPLDVGVSRLKRHRERTAEPSVSKMGEGGRHLCAPQSAGVPKSKAIPAQIQPGERRAQCRLHSLRATRRLRLQASNALRPHSDQSPPRTVEPQQTASGSRSRQENCHV</sequence>
<protein>
    <submittedName>
        <fullName evidence="2">Uncharacterized protein</fullName>
    </submittedName>
</protein>
<accession>A0AAV7T4C7</accession>
<dbReference type="AlphaFoldDB" id="A0AAV7T4C7"/>
<feature type="compositionally biased region" description="Basic residues" evidence="1">
    <location>
        <begin position="159"/>
        <end position="172"/>
    </location>
</feature>
<proteinExistence type="predicted"/>
<organism evidence="2 3">
    <name type="scientific">Pleurodeles waltl</name>
    <name type="common">Iberian ribbed newt</name>
    <dbReference type="NCBI Taxonomy" id="8319"/>
    <lineage>
        <taxon>Eukaryota</taxon>
        <taxon>Metazoa</taxon>
        <taxon>Chordata</taxon>
        <taxon>Craniata</taxon>
        <taxon>Vertebrata</taxon>
        <taxon>Euteleostomi</taxon>
        <taxon>Amphibia</taxon>
        <taxon>Batrachia</taxon>
        <taxon>Caudata</taxon>
        <taxon>Salamandroidea</taxon>
        <taxon>Salamandridae</taxon>
        <taxon>Pleurodelinae</taxon>
        <taxon>Pleurodeles</taxon>
    </lineage>
</organism>
<comment type="caution">
    <text evidence="2">The sequence shown here is derived from an EMBL/GenBank/DDBJ whole genome shotgun (WGS) entry which is preliminary data.</text>
</comment>
<feature type="region of interest" description="Disordered" evidence="1">
    <location>
        <begin position="1"/>
        <end position="209"/>
    </location>
</feature>
<dbReference type="Proteomes" id="UP001066276">
    <property type="component" value="Chromosome 4_1"/>
</dbReference>
<feature type="compositionally biased region" description="Pro residues" evidence="1">
    <location>
        <begin position="36"/>
        <end position="54"/>
    </location>
</feature>
<evidence type="ECO:0000313" key="3">
    <source>
        <dbReference type="Proteomes" id="UP001066276"/>
    </source>
</evidence>
<dbReference type="EMBL" id="JANPWB010000007">
    <property type="protein sequence ID" value="KAJ1171156.1"/>
    <property type="molecule type" value="Genomic_DNA"/>
</dbReference>
<keyword evidence="3" id="KW-1185">Reference proteome</keyword>
<feature type="compositionally biased region" description="Polar residues" evidence="1">
    <location>
        <begin position="184"/>
        <end position="201"/>
    </location>
</feature>
<name>A0AAV7T4C7_PLEWA</name>
<evidence type="ECO:0000313" key="2">
    <source>
        <dbReference type="EMBL" id="KAJ1171156.1"/>
    </source>
</evidence>
<evidence type="ECO:0000256" key="1">
    <source>
        <dbReference type="SAM" id="MobiDB-lite"/>
    </source>
</evidence>
<reference evidence="2" key="1">
    <citation type="journal article" date="2022" name="bioRxiv">
        <title>Sequencing and chromosome-scale assembly of the giantPleurodeles waltlgenome.</title>
        <authorList>
            <person name="Brown T."/>
            <person name="Elewa A."/>
            <person name="Iarovenko S."/>
            <person name="Subramanian E."/>
            <person name="Araus A.J."/>
            <person name="Petzold A."/>
            <person name="Susuki M."/>
            <person name="Suzuki K.-i.T."/>
            <person name="Hayashi T."/>
            <person name="Toyoda A."/>
            <person name="Oliveira C."/>
            <person name="Osipova E."/>
            <person name="Leigh N.D."/>
            <person name="Simon A."/>
            <person name="Yun M.H."/>
        </authorList>
    </citation>
    <scope>NUCLEOTIDE SEQUENCE</scope>
    <source>
        <strain evidence="2">20211129_DDA</strain>
        <tissue evidence="2">Liver</tissue>
    </source>
</reference>